<dbReference type="EMBL" id="WSQA01000015">
    <property type="protein sequence ID" value="MVZ63766.1"/>
    <property type="molecule type" value="Genomic_DNA"/>
</dbReference>
<proteinExistence type="predicted"/>
<dbReference type="Proteomes" id="UP000435036">
    <property type="component" value="Unassembled WGS sequence"/>
</dbReference>
<evidence type="ECO:0000313" key="1">
    <source>
        <dbReference type="EMBL" id="MVZ63766.1"/>
    </source>
</evidence>
<dbReference type="AlphaFoldDB" id="A0A6N8L346"/>
<gene>
    <name evidence="1" type="ORF">GQF63_17210</name>
</gene>
<sequence>MSLYPFTPQGVADFLTSLYASTDPNLALEAAAVESDFAAYVADHFDLTSEQEAYLTAMPETAKSYLGDRCGFCFTHRLPIELIKPAEPSGSYSKIIETKDKTQTQIIPPSTFIVSGSFIIEIIYTP</sequence>
<evidence type="ECO:0000313" key="2">
    <source>
        <dbReference type="Proteomes" id="UP000435036"/>
    </source>
</evidence>
<comment type="caution">
    <text evidence="1">The sequence shown here is derived from an EMBL/GenBank/DDBJ whole genome shotgun (WGS) entry which is preliminary data.</text>
</comment>
<organism evidence="1 2">
    <name type="scientific">Sphingobacterium humi</name>
    <dbReference type="NCBI Taxonomy" id="1796905"/>
    <lineage>
        <taxon>Bacteria</taxon>
        <taxon>Pseudomonadati</taxon>
        <taxon>Bacteroidota</taxon>
        <taxon>Sphingobacteriia</taxon>
        <taxon>Sphingobacteriales</taxon>
        <taxon>Sphingobacteriaceae</taxon>
        <taxon>Sphingobacterium</taxon>
    </lineage>
</organism>
<dbReference type="OrthoDB" id="708388at2"/>
<protein>
    <submittedName>
        <fullName evidence="1">Uncharacterized protein</fullName>
    </submittedName>
</protein>
<accession>A0A6N8L346</accession>
<reference evidence="1 2" key="1">
    <citation type="submission" date="2019-12" db="EMBL/GenBank/DDBJ databases">
        <authorList>
            <person name="Dong K."/>
        </authorList>
    </citation>
    <scope>NUCLEOTIDE SEQUENCE [LARGE SCALE GENOMIC DNA]</scope>
    <source>
        <strain evidence="1 2">JCM 31225</strain>
    </source>
</reference>
<name>A0A6N8L346_9SPHI</name>
<keyword evidence="2" id="KW-1185">Reference proteome</keyword>
<dbReference type="RefSeq" id="WP_160370483.1">
    <property type="nucleotide sequence ID" value="NZ_WSQA01000015.1"/>
</dbReference>